<evidence type="ECO:0000256" key="1">
    <source>
        <dbReference type="SAM" id="MobiDB-lite"/>
    </source>
</evidence>
<name>A0AAV6MC33_9ROSI</name>
<evidence type="ECO:0000313" key="2">
    <source>
        <dbReference type="EMBL" id="KAG6578701.1"/>
    </source>
</evidence>
<dbReference type="EMBL" id="JAGKQH010000015">
    <property type="protein sequence ID" value="KAG6578701.1"/>
    <property type="molecule type" value="Genomic_DNA"/>
</dbReference>
<accession>A0AAV6MC33</accession>
<protein>
    <submittedName>
        <fullName evidence="2">Uncharacterized protein</fullName>
    </submittedName>
</protein>
<keyword evidence="3" id="KW-1185">Reference proteome</keyword>
<reference evidence="2 3" key="1">
    <citation type="journal article" date="2021" name="Hortic Res">
        <title>The domestication of Cucurbita argyrosperma as revealed by the genome of its wild relative.</title>
        <authorList>
            <person name="Barrera-Redondo J."/>
            <person name="Sanchez-de la Vega G."/>
            <person name="Aguirre-Liguori J.A."/>
            <person name="Castellanos-Morales G."/>
            <person name="Gutierrez-Guerrero Y.T."/>
            <person name="Aguirre-Dugua X."/>
            <person name="Aguirre-Planter E."/>
            <person name="Tenaillon M.I."/>
            <person name="Lira-Saade R."/>
            <person name="Eguiarte L.E."/>
        </authorList>
    </citation>
    <scope>NUCLEOTIDE SEQUENCE [LARGE SCALE GENOMIC DNA]</scope>
    <source>
        <strain evidence="2">JBR-2021</strain>
    </source>
</reference>
<dbReference type="AlphaFoldDB" id="A0AAV6MC33"/>
<dbReference type="Proteomes" id="UP000685013">
    <property type="component" value="Chromosome 15"/>
</dbReference>
<proteinExistence type="predicted"/>
<organism evidence="2 3">
    <name type="scientific">Cucurbita argyrosperma subsp. sororia</name>
    <dbReference type="NCBI Taxonomy" id="37648"/>
    <lineage>
        <taxon>Eukaryota</taxon>
        <taxon>Viridiplantae</taxon>
        <taxon>Streptophyta</taxon>
        <taxon>Embryophyta</taxon>
        <taxon>Tracheophyta</taxon>
        <taxon>Spermatophyta</taxon>
        <taxon>Magnoliopsida</taxon>
        <taxon>eudicotyledons</taxon>
        <taxon>Gunneridae</taxon>
        <taxon>Pentapetalae</taxon>
        <taxon>rosids</taxon>
        <taxon>fabids</taxon>
        <taxon>Cucurbitales</taxon>
        <taxon>Cucurbitaceae</taxon>
        <taxon>Cucurbiteae</taxon>
        <taxon>Cucurbita</taxon>
    </lineage>
</organism>
<sequence length="173" mass="19584">MGNGCCLVVELGGPNPDTQTVTSNPLETEPTLQRPINILEPKPNFPITSFHRRHPHLSSLIGNRECCSRRFRSLVSHGSSLPALHDDVKNGHTIEIQTWYYKRFWSKEKMKYNSEREGETKVKEVSCNQLDKEAGQNRGGIPKNDTNDGLDEDLEDSQHLVTFSAFLPTANFF</sequence>
<feature type="region of interest" description="Disordered" evidence="1">
    <location>
        <begin position="131"/>
        <end position="152"/>
    </location>
</feature>
<gene>
    <name evidence="2" type="ORF">SDJN03_23149</name>
</gene>
<comment type="caution">
    <text evidence="2">The sequence shown here is derived from an EMBL/GenBank/DDBJ whole genome shotgun (WGS) entry which is preliminary data.</text>
</comment>
<feature type="non-terminal residue" evidence="2">
    <location>
        <position position="1"/>
    </location>
</feature>
<evidence type="ECO:0000313" key="3">
    <source>
        <dbReference type="Proteomes" id="UP000685013"/>
    </source>
</evidence>